<keyword evidence="1" id="KW-0812">Transmembrane</keyword>
<accession>A0A9X1TJ59</accession>
<gene>
    <name evidence="2" type="ORF">LXM24_26360</name>
</gene>
<proteinExistence type="predicted"/>
<dbReference type="AlphaFoldDB" id="A0A9X1TJ59"/>
<protein>
    <submittedName>
        <fullName evidence="2">Uncharacterized protein</fullName>
    </submittedName>
</protein>
<reference evidence="2" key="1">
    <citation type="submission" date="2021-12" db="EMBL/GenBank/DDBJ databases">
        <title>Novel species in genus Dyadobacter.</title>
        <authorList>
            <person name="Ma C."/>
        </authorList>
    </citation>
    <scope>NUCLEOTIDE SEQUENCE</scope>
    <source>
        <strain evidence="2">CY399</strain>
    </source>
</reference>
<keyword evidence="1" id="KW-0472">Membrane</keyword>
<name>A0A9X1TJ59_9BACT</name>
<evidence type="ECO:0000256" key="1">
    <source>
        <dbReference type="SAM" id="Phobius"/>
    </source>
</evidence>
<dbReference type="EMBL" id="JAJTTA010000008">
    <property type="protein sequence ID" value="MCF0043657.1"/>
    <property type="molecule type" value="Genomic_DNA"/>
</dbReference>
<comment type="caution">
    <text evidence="2">The sequence shown here is derived from an EMBL/GenBank/DDBJ whole genome shotgun (WGS) entry which is preliminary data.</text>
</comment>
<organism evidence="2 3">
    <name type="scientific">Dyadobacter fanqingshengii</name>
    <dbReference type="NCBI Taxonomy" id="2906443"/>
    <lineage>
        <taxon>Bacteria</taxon>
        <taxon>Pseudomonadati</taxon>
        <taxon>Bacteroidota</taxon>
        <taxon>Cytophagia</taxon>
        <taxon>Cytophagales</taxon>
        <taxon>Spirosomataceae</taxon>
        <taxon>Dyadobacter</taxon>
    </lineage>
</organism>
<feature type="transmembrane region" description="Helical" evidence="1">
    <location>
        <begin position="21"/>
        <end position="38"/>
    </location>
</feature>
<keyword evidence="3" id="KW-1185">Reference proteome</keyword>
<keyword evidence="1" id="KW-1133">Transmembrane helix</keyword>
<dbReference type="Proteomes" id="UP001139700">
    <property type="component" value="Unassembled WGS sequence"/>
</dbReference>
<evidence type="ECO:0000313" key="2">
    <source>
        <dbReference type="EMBL" id="MCF0043657.1"/>
    </source>
</evidence>
<dbReference type="RefSeq" id="WP_234616388.1">
    <property type="nucleotide sequence ID" value="NZ_CP098806.1"/>
</dbReference>
<evidence type="ECO:0000313" key="3">
    <source>
        <dbReference type="Proteomes" id="UP001139700"/>
    </source>
</evidence>
<sequence>MHRISVFKRKTAEVWRRFKPLFVVYFLFVIGWFASEVYRMDLIQIVDFQLGLGDGFVLSWQSSLFQDLIFFGTTGFLGLVLSTRLPHEENFDTRSNVLANALNVGAEAKRFVREALGDLMVYNESAIITIHIEKYWPDHNKVSVFCIHENNLRNMCSDQPFKFPVNAYVMPGPELDGGYGYLSRLAFEDKSNVNNNIFVHDGGVRNIDKSGFEYVNRLEIAPDGIVVQRLEYLIYCNTDNDTQNPDSRLFFKSLMFTENLNVRLVNKSGIDLKYEFSYPDRRKDHNETQLRIIAGRGKVLNQKASYKRSMRNEGPHVVIKNKYMYRQDRFELSIFV</sequence>